<feature type="domain" description="Gem-associated protein 5 first beta-propeller" evidence="2">
    <location>
        <begin position="26"/>
        <end position="562"/>
    </location>
</feature>
<evidence type="ECO:0000256" key="1">
    <source>
        <dbReference type="SAM" id="MobiDB-lite"/>
    </source>
</evidence>
<dbReference type="GO" id="GO:0003730">
    <property type="term" value="F:mRNA 3'-UTR binding"/>
    <property type="evidence" value="ECO:0007669"/>
    <property type="project" value="TreeGrafter"/>
</dbReference>
<feature type="compositionally biased region" description="Polar residues" evidence="1">
    <location>
        <begin position="351"/>
        <end position="372"/>
    </location>
</feature>
<evidence type="ECO:0000259" key="3">
    <source>
        <dbReference type="Pfam" id="PF23774"/>
    </source>
</evidence>
<dbReference type="Gene3D" id="2.130.10.10">
    <property type="entry name" value="YVTN repeat-like/Quinoprotein amine dehydrogenase"/>
    <property type="match status" value="3"/>
</dbReference>
<organism evidence="5 6">
    <name type="scientific">Drosophila virilis</name>
    <name type="common">Fruit fly</name>
    <dbReference type="NCBI Taxonomy" id="7244"/>
    <lineage>
        <taxon>Eukaryota</taxon>
        <taxon>Metazoa</taxon>
        <taxon>Ecdysozoa</taxon>
        <taxon>Arthropoda</taxon>
        <taxon>Hexapoda</taxon>
        <taxon>Insecta</taxon>
        <taxon>Pterygota</taxon>
        <taxon>Neoptera</taxon>
        <taxon>Endopterygota</taxon>
        <taxon>Diptera</taxon>
        <taxon>Brachycera</taxon>
        <taxon>Muscomorpha</taxon>
        <taxon>Ephydroidea</taxon>
        <taxon>Drosophilidae</taxon>
        <taxon>Drosophila</taxon>
    </lineage>
</organism>
<feature type="compositionally biased region" description="Basic and acidic residues" evidence="1">
    <location>
        <begin position="227"/>
        <end position="243"/>
    </location>
</feature>
<dbReference type="InterPro" id="IPR056421">
    <property type="entry name" value="TPR_GEMI5"/>
</dbReference>
<evidence type="ECO:0000313" key="6">
    <source>
        <dbReference type="Proteomes" id="UP000008792"/>
    </source>
</evidence>
<dbReference type="InParanoid" id="B4MEA3"/>
<keyword evidence="6" id="KW-1185">Reference proteome</keyword>
<dbReference type="KEGG" id="dvi:6635844"/>
<dbReference type="FunCoup" id="B4MEA3">
    <property type="interactions" value="1167"/>
</dbReference>
<dbReference type="InterPro" id="IPR052640">
    <property type="entry name" value="Gemin-5"/>
</dbReference>
<dbReference type="PANTHER" id="PTHR46362:SF1">
    <property type="entry name" value="GEM-ASSOCIATED PROTEIN 5"/>
    <property type="match status" value="1"/>
</dbReference>
<dbReference type="HOGENOM" id="CLU_279538_0_0_1"/>
<dbReference type="GO" id="GO:0005634">
    <property type="term" value="C:nucleus"/>
    <property type="evidence" value="ECO:0007669"/>
    <property type="project" value="TreeGrafter"/>
</dbReference>
<feature type="region of interest" description="Disordered" evidence="1">
    <location>
        <begin position="421"/>
        <end position="457"/>
    </location>
</feature>
<dbReference type="SUPFAM" id="SSF50978">
    <property type="entry name" value="WD40 repeat-like"/>
    <property type="match status" value="2"/>
</dbReference>
<reference evidence="5 6" key="1">
    <citation type="journal article" date="2007" name="Nature">
        <title>Evolution of genes and genomes on the Drosophila phylogeny.</title>
        <authorList>
            <consortium name="Drosophila 12 Genomes Consortium"/>
            <person name="Clark A.G."/>
            <person name="Eisen M.B."/>
            <person name="Smith D.R."/>
            <person name="Bergman C.M."/>
            <person name="Oliver B."/>
            <person name="Markow T.A."/>
            <person name="Kaufman T.C."/>
            <person name="Kellis M."/>
            <person name="Gelbart W."/>
            <person name="Iyer V.N."/>
            <person name="Pollard D.A."/>
            <person name="Sackton T.B."/>
            <person name="Larracuente A.M."/>
            <person name="Singh N.D."/>
            <person name="Abad J.P."/>
            <person name="Abt D.N."/>
            <person name="Adryan B."/>
            <person name="Aguade M."/>
            <person name="Akashi H."/>
            <person name="Anderson W.W."/>
            <person name="Aquadro C.F."/>
            <person name="Ardell D.H."/>
            <person name="Arguello R."/>
            <person name="Artieri C.G."/>
            <person name="Barbash D.A."/>
            <person name="Barker D."/>
            <person name="Barsanti P."/>
            <person name="Batterham P."/>
            <person name="Batzoglou S."/>
            <person name="Begun D."/>
            <person name="Bhutkar A."/>
            <person name="Blanco E."/>
            <person name="Bosak S.A."/>
            <person name="Bradley R.K."/>
            <person name="Brand A.D."/>
            <person name="Brent M.R."/>
            <person name="Brooks A.N."/>
            <person name="Brown R.H."/>
            <person name="Butlin R.K."/>
            <person name="Caggese C."/>
            <person name="Calvi B.R."/>
            <person name="Bernardo de Carvalho A."/>
            <person name="Caspi A."/>
            <person name="Castrezana S."/>
            <person name="Celniker S.E."/>
            <person name="Chang J.L."/>
            <person name="Chapple C."/>
            <person name="Chatterji S."/>
            <person name="Chinwalla A."/>
            <person name="Civetta A."/>
            <person name="Clifton S.W."/>
            <person name="Comeron J.M."/>
            <person name="Costello J.C."/>
            <person name="Coyne J.A."/>
            <person name="Daub J."/>
            <person name="David R.G."/>
            <person name="Delcher A.L."/>
            <person name="Delehaunty K."/>
            <person name="Do C.B."/>
            <person name="Ebling H."/>
            <person name="Edwards K."/>
            <person name="Eickbush T."/>
            <person name="Evans J.D."/>
            <person name="Filipski A."/>
            <person name="Findeiss S."/>
            <person name="Freyhult E."/>
            <person name="Fulton L."/>
            <person name="Fulton R."/>
            <person name="Garcia A.C."/>
            <person name="Gardiner A."/>
            <person name="Garfield D.A."/>
            <person name="Garvin B.E."/>
            <person name="Gibson G."/>
            <person name="Gilbert D."/>
            <person name="Gnerre S."/>
            <person name="Godfrey J."/>
            <person name="Good R."/>
            <person name="Gotea V."/>
            <person name="Gravely B."/>
            <person name="Greenberg A.J."/>
            <person name="Griffiths-Jones S."/>
            <person name="Gross S."/>
            <person name="Guigo R."/>
            <person name="Gustafson E.A."/>
            <person name="Haerty W."/>
            <person name="Hahn M.W."/>
            <person name="Halligan D.L."/>
            <person name="Halpern A.L."/>
            <person name="Halter G.M."/>
            <person name="Han M.V."/>
            <person name="Heger A."/>
            <person name="Hillier L."/>
            <person name="Hinrichs A.S."/>
            <person name="Holmes I."/>
            <person name="Hoskins R.A."/>
            <person name="Hubisz M.J."/>
            <person name="Hultmark D."/>
            <person name="Huntley M.A."/>
            <person name="Jaffe D.B."/>
            <person name="Jagadeeshan S."/>
            <person name="Jeck W.R."/>
            <person name="Johnson J."/>
            <person name="Jones C.D."/>
            <person name="Jordan W.C."/>
            <person name="Karpen G.H."/>
            <person name="Kataoka E."/>
            <person name="Keightley P.D."/>
            <person name="Kheradpour P."/>
            <person name="Kirkness E.F."/>
            <person name="Koerich L.B."/>
            <person name="Kristiansen K."/>
            <person name="Kudrna D."/>
            <person name="Kulathinal R.J."/>
            <person name="Kumar S."/>
            <person name="Kwok R."/>
            <person name="Lander E."/>
            <person name="Langley C.H."/>
            <person name="Lapoint R."/>
            <person name="Lazzaro B.P."/>
            <person name="Lee S.J."/>
            <person name="Levesque L."/>
            <person name="Li R."/>
            <person name="Lin C.F."/>
            <person name="Lin M.F."/>
            <person name="Lindblad-Toh K."/>
            <person name="Llopart A."/>
            <person name="Long M."/>
            <person name="Low L."/>
            <person name="Lozovsky E."/>
            <person name="Lu J."/>
            <person name="Luo M."/>
            <person name="Machado C.A."/>
            <person name="Makalowski W."/>
            <person name="Marzo M."/>
            <person name="Matsuda M."/>
            <person name="Matzkin L."/>
            <person name="McAllister B."/>
            <person name="McBride C.S."/>
            <person name="McKernan B."/>
            <person name="McKernan K."/>
            <person name="Mendez-Lago M."/>
            <person name="Minx P."/>
            <person name="Mollenhauer M.U."/>
            <person name="Montooth K."/>
            <person name="Mount S.M."/>
            <person name="Mu X."/>
            <person name="Myers E."/>
            <person name="Negre B."/>
            <person name="Newfeld S."/>
            <person name="Nielsen R."/>
            <person name="Noor M.A."/>
            <person name="O'Grady P."/>
            <person name="Pachter L."/>
            <person name="Papaceit M."/>
            <person name="Parisi M.J."/>
            <person name="Parisi M."/>
            <person name="Parts L."/>
            <person name="Pedersen J.S."/>
            <person name="Pesole G."/>
            <person name="Phillippy A.M."/>
            <person name="Ponting C.P."/>
            <person name="Pop M."/>
            <person name="Porcelli D."/>
            <person name="Powell J.R."/>
            <person name="Prohaska S."/>
            <person name="Pruitt K."/>
            <person name="Puig M."/>
            <person name="Quesneville H."/>
            <person name="Ram K.R."/>
            <person name="Rand D."/>
            <person name="Rasmussen M.D."/>
            <person name="Reed L.K."/>
            <person name="Reenan R."/>
            <person name="Reily A."/>
            <person name="Remington K.A."/>
            <person name="Rieger T.T."/>
            <person name="Ritchie M.G."/>
            <person name="Robin C."/>
            <person name="Rogers Y.H."/>
            <person name="Rohde C."/>
            <person name="Rozas J."/>
            <person name="Rubenfield M.J."/>
            <person name="Ruiz A."/>
            <person name="Russo S."/>
            <person name="Salzberg S.L."/>
            <person name="Sanchez-Gracia A."/>
            <person name="Saranga D.J."/>
            <person name="Sato H."/>
            <person name="Schaeffer S.W."/>
            <person name="Schatz M.C."/>
            <person name="Schlenke T."/>
            <person name="Schwartz R."/>
            <person name="Segarra C."/>
            <person name="Singh R.S."/>
            <person name="Sirot L."/>
            <person name="Sirota M."/>
            <person name="Sisneros N.B."/>
            <person name="Smith C.D."/>
            <person name="Smith T.F."/>
            <person name="Spieth J."/>
            <person name="Stage D.E."/>
            <person name="Stark A."/>
            <person name="Stephan W."/>
            <person name="Strausberg R.L."/>
            <person name="Strempel S."/>
            <person name="Sturgill D."/>
            <person name="Sutton G."/>
            <person name="Sutton G.G."/>
            <person name="Tao W."/>
            <person name="Teichmann S."/>
            <person name="Tobari Y.N."/>
            <person name="Tomimura Y."/>
            <person name="Tsolas J.M."/>
            <person name="Valente V.L."/>
            <person name="Venter E."/>
            <person name="Venter J.C."/>
            <person name="Vicario S."/>
            <person name="Vieira F.G."/>
            <person name="Vilella A.J."/>
            <person name="Villasante A."/>
            <person name="Walenz B."/>
            <person name="Wang J."/>
            <person name="Wasserman M."/>
            <person name="Watts T."/>
            <person name="Wilson D."/>
            <person name="Wilson R.K."/>
            <person name="Wing R.A."/>
            <person name="Wolfner M.F."/>
            <person name="Wong A."/>
            <person name="Wong G.K."/>
            <person name="Wu C.I."/>
            <person name="Wu G."/>
            <person name="Yamamoto D."/>
            <person name="Yang H.P."/>
            <person name="Yang S.P."/>
            <person name="Yorke J.A."/>
            <person name="Yoshida K."/>
            <person name="Zdobnov E."/>
            <person name="Zhang P."/>
            <person name="Zhang Y."/>
            <person name="Zimin A.V."/>
            <person name="Baldwin J."/>
            <person name="Abdouelleil A."/>
            <person name="Abdulkadir J."/>
            <person name="Abebe A."/>
            <person name="Abera B."/>
            <person name="Abreu J."/>
            <person name="Acer S.C."/>
            <person name="Aftuck L."/>
            <person name="Alexander A."/>
            <person name="An P."/>
            <person name="Anderson E."/>
            <person name="Anderson S."/>
            <person name="Arachi H."/>
            <person name="Azer M."/>
            <person name="Bachantsang P."/>
            <person name="Barry A."/>
            <person name="Bayul T."/>
            <person name="Berlin A."/>
            <person name="Bessette D."/>
            <person name="Bloom T."/>
            <person name="Blye J."/>
            <person name="Boguslavskiy L."/>
            <person name="Bonnet C."/>
            <person name="Boukhgalter B."/>
            <person name="Bourzgui I."/>
            <person name="Brown A."/>
            <person name="Cahill P."/>
            <person name="Channer S."/>
            <person name="Cheshatsang Y."/>
            <person name="Chuda L."/>
            <person name="Citroen M."/>
            <person name="Collymore A."/>
            <person name="Cooke P."/>
            <person name="Costello M."/>
            <person name="D'Aco K."/>
            <person name="Daza R."/>
            <person name="De Haan G."/>
            <person name="DeGray S."/>
            <person name="DeMaso C."/>
            <person name="Dhargay N."/>
            <person name="Dooley K."/>
            <person name="Dooley E."/>
            <person name="Doricent M."/>
            <person name="Dorje P."/>
            <person name="Dorjee K."/>
            <person name="Dupes A."/>
            <person name="Elong R."/>
            <person name="Falk J."/>
            <person name="Farina A."/>
            <person name="Faro S."/>
            <person name="Ferguson D."/>
            <person name="Fisher S."/>
            <person name="Foley C.D."/>
            <person name="Franke A."/>
            <person name="Friedrich D."/>
            <person name="Gadbois L."/>
            <person name="Gearin G."/>
            <person name="Gearin C.R."/>
            <person name="Giannoukos G."/>
            <person name="Goode T."/>
            <person name="Graham J."/>
            <person name="Grandbois E."/>
            <person name="Grewal S."/>
            <person name="Gyaltsen K."/>
            <person name="Hafez N."/>
            <person name="Hagos B."/>
            <person name="Hall J."/>
            <person name="Henson C."/>
            <person name="Hollinger A."/>
            <person name="Honan T."/>
            <person name="Huard M.D."/>
            <person name="Hughes L."/>
            <person name="Hurhula B."/>
            <person name="Husby M.E."/>
            <person name="Kamat A."/>
            <person name="Kanga B."/>
            <person name="Kashin S."/>
            <person name="Khazanovich D."/>
            <person name="Kisner P."/>
            <person name="Lance K."/>
            <person name="Lara M."/>
            <person name="Lee W."/>
            <person name="Lennon N."/>
            <person name="Letendre F."/>
            <person name="LeVine R."/>
            <person name="Lipovsky A."/>
            <person name="Liu X."/>
            <person name="Liu J."/>
            <person name="Liu S."/>
            <person name="Lokyitsang T."/>
            <person name="Lokyitsang Y."/>
            <person name="Lubonja R."/>
            <person name="Lui A."/>
            <person name="MacDonald P."/>
            <person name="Magnisalis V."/>
            <person name="Maru K."/>
            <person name="Matthews C."/>
            <person name="McCusker W."/>
            <person name="McDonough S."/>
            <person name="Mehta T."/>
            <person name="Meldrim J."/>
            <person name="Meneus L."/>
            <person name="Mihai O."/>
            <person name="Mihalev A."/>
            <person name="Mihova T."/>
            <person name="Mittelman R."/>
            <person name="Mlenga V."/>
            <person name="Montmayeur A."/>
            <person name="Mulrain L."/>
            <person name="Navidi A."/>
            <person name="Naylor J."/>
            <person name="Negash T."/>
            <person name="Nguyen T."/>
            <person name="Nguyen N."/>
            <person name="Nicol R."/>
            <person name="Norbu C."/>
            <person name="Norbu N."/>
            <person name="Novod N."/>
            <person name="O'Neill B."/>
            <person name="Osman S."/>
            <person name="Markiewicz E."/>
            <person name="Oyono O.L."/>
            <person name="Patti C."/>
            <person name="Phunkhang P."/>
            <person name="Pierre F."/>
            <person name="Priest M."/>
            <person name="Raghuraman S."/>
            <person name="Rege F."/>
            <person name="Reyes R."/>
            <person name="Rise C."/>
            <person name="Rogov P."/>
            <person name="Ross K."/>
            <person name="Ryan E."/>
            <person name="Settipalli S."/>
            <person name="Shea T."/>
            <person name="Sherpa N."/>
            <person name="Shi L."/>
            <person name="Shih D."/>
            <person name="Sparrow T."/>
            <person name="Spaulding J."/>
            <person name="Stalker J."/>
            <person name="Stange-Thomann N."/>
            <person name="Stavropoulos S."/>
            <person name="Stone C."/>
            <person name="Strader C."/>
            <person name="Tesfaye S."/>
            <person name="Thomson T."/>
            <person name="Thoulutsang Y."/>
            <person name="Thoulutsang D."/>
            <person name="Topham K."/>
            <person name="Topping I."/>
            <person name="Tsamla T."/>
            <person name="Vassiliev H."/>
            <person name="Vo A."/>
            <person name="Wangchuk T."/>
            <person name="Wangdi T."/>
            <person name="Weiand M."/>
            <person name="Wilkinson J."/>
            <person name="Wilson A."/>
            <person name="Yadav S."/>
            <person name="Young G."/>
            <person name="Yu Q."/>
            <person name="Zembek L."/>
            <person name="Zhong D."/>
            <person name="Zimmer A."/>
            <person name="Zwirko Z."/>
            <person name="Jaffe D.B."/>
            <person name="Alvarez P."/>
            <person name="Brockman W."/>
            <person name="Butler J."/>
            <person name="Chin C."/>
            <person name="Gnerre S."/>
            <person name="Grabherr M."/>
            <person name="Kleber M."/>
            <person name="Mauceli E."/>
            <person name="MacCallum I."/>
        </authorList>
    </citation>
    <scope>NUCLEOTIDE SEQUENCE [LARGE SCALE GENOMIC DNA]</scope>
    <source>
        <strain evidence="6">Tucson 15010-1051.87</strain>
    </source>
</reference>
<protein>
    <submittedName>
        <fullName evidence="5">Uncharacterized protein</fullName>
    </submittedName>
</protein>
<sequence length="1259" mass="140316">MSSAVIYNNVPTPSCMQTPLSVATPDGGLLYTGFKCINYIPAMAANDKDAAEVKTMSTRITINGLDVSPMWGKQQHTDLLSIHGKHFAIVAEDLSIQVWDCALGEAIIGHKAHQHEARDARMYPLLNVLMSYISNGNILSIDASDLVIYCVASNSYCRRPTFLSQRNHNLTVLRCSPYNEHLFAIGTSAGSILVCDLLKMCIVHKLNAHGQNASICGLAWRQMSIRPEDSQADKAEHDSKPEQWRSSPPAAAVKAPLVKSQAAAESDDLFDIYNFDHLESEFGVPTSVRPRLASKSSDECGDFVGLEKPNADNVTIDFREACEAMKAELVAHRVNPADIEPQVEVTLQDCQQTGTCGPRSDNSSGYSQEKQQSGTVVSGSSEGSLEVIQFSSSSDDAVIVDGEAPKPKREVLHHIYHQAEVHDAPESPQLQVPVPAQPEASAKLTQEGSLDKPSLDLTEAPARPDILLASINDHDIIMIWNAFTGEHCAKNYSKNNSAAKPKQVHWLNDHTIVSLSRQQLFFWAVAYDAKTRHYKIHKDQLHKSSLQDIISCVVSAAYPHIWLGLRNRRVVILNPLNGQVDAVYGCLAFGVRAIAECPDDMNKIALGCSDKRLALFDISKLSARCIPIESIHVNSVVYSLAWSPDCLQLAYGTFDGMVGILDVERMRVKTTFRPVQKKEIYSILWKENYIYFIVNRLLGIYDVSQPKKDALLLRYVERPSYLYVRGAFLFIGTEDGLLKLYHRKPGQELGYTCLRQSALLARYVTDIAFNPLDSKVFAVVGHDRVIHVMEFQLQARSWSKLHKLEASDPKASITSAKWSNMHENLLLTFHIEGKVCMWNTKEPEQPPLTITYHCPMWCGLFLPSNESIIMCGGKTLSLELISIKEALERKEKQICSKMDALLKVKWASKSLTQPHGPALNAAQKKRQRRDKRKANQAERPPAVVEQPSNSTEQPTEDSAVGPVEQMPPIESMLGALSLETKSTNTSSMLECTNCKQLESQALPNSFLAHSRTCLCLAQKELNKYALDKLAIVLTEDPAKIDNSVLMSKLFSTKVMAKELVATELNNLKHSNNKDIAPLNLALTTFKVREELEQHIANKTLTEWHVSVAPAVSYVFWQMCCRAYALQMEEQGYILHAATYMLAVDMQTEAINLLLKHEYFKEALVNARIHLPATDPIIKIIINKWLEQLEKTGSYAAAALICVLDNEMLRGYLYLRKFRNCTPEISDLMEQIKRIGQLGPMFDDGCPVGDENAKDAEEAG</sequence>
<feature type="region of interest" description="Disordered" evidence="1">
    <location>
        <begin position="227"/>
        <end position="251"/>
    </location>
</feature>
<accession>B4MEA3</accession>
<dbReference type="Pfam" id="PF23770">
    <property type="entry name" value="Beta-prop_RIG_1st"/>
    <property type="match status" value="1"/>
</dbReference>
<feature type="domain" description="Gem-associated protein 5 second beta-propeller" evidence="4">
    <location>
        <begin position="598"/>
        <end position="874"/>
    </location>
</feature>
<dbReference type="GO" id="GO:0032797">
    <property type="term" value="C:SMN complex"/>
    <property type="evidence" value="ECO:0007669"/>
    <property type="project" value="TreeGrafter"/>
</dbReference>
<gene>
    <name evidence="5" type="primary">Dvir\GJ18840</name>
    <name evidence="5" type="ORF">Dvir_GJ18840</name>
</gene>
<feature type="region of interest" description="Disordered" evidence="1">
    <location>
        <begin position="351"/>
        <end position="381"/>
    </location>
</feature>
<proteinExistence type="predicted"/>
<dbReference type="InterPro" id="IPR036322">
    <property type="entry name" value="WD40_repeat_dom_sf"/>
</dbReference>
<dbReference type="GO" id="GO:0000387">
    <property type="term" value="P:spliceosomal snRNP assembly"/>
    <property type="evidence" value="ECO:0007669"/>
    <property type="project" value="TreeGrafter"/>
</dbReference>
<dbReference type="Pfam" id="PF23774">
    <property type="entry name" value="TPR_GEMI5"/>
    <property type="match status" value="1"/>
</dbReference>
<dbReference type="InterPro" id="IPR056432">
    <property type="entry name" value="Beta-prop_GEMI5_1st"/>
</dbReference>
<feature type="domain" description="Gem-associated protein 5 TPR" evidence="3">
    <location>
        <begin position="1048"/>
        <end position="1202"/>
    </location>
</feature>
<dbReference type="OMA" id="DVSPMWG"/>
<dbReference type="EMBL" id="CH940662">
    <property type="protein sequence ID" value="EDW58868.1"/>
    <property type="molecule type" value="Genomic_DNA"/>
</dbReference>
<dbReference type="InterPro" id="IPR056424">
    <property type="entry name" value="Beta-prop_GEMI5_2nd"/>
</dbReference>
<dbReference type="InterPro" id="IPR001680">
    <property type="entry name" value="WD40_rpt"/>
</dbReference>
<dbReference type="PhylomeDB" id="B4MEA3"/>
<evidence type="ECO:0000313" key="5">
    <source>
        <dbReference type="EMBL" id="EDW58868.1"/>
    </source>
</evidence>
<feature type="region of interest" description="Disordered" evidence="1">
    <location>
        <begin position="913"/>
        <end position="963"/>
    </location>
</feature>
<name>B4MEA3_DROVI</name>
<dbReference type="Pfam" id="PF23775">
    <property type="entry name" value="Beta-prop_RIG_2nd"/>
    <property type="match status" value="1"/>
</dbReference>
<dbReference type="Proteomes" id="UP000008792">
    <property type="component" value="Unassembled WGS sequence"/>
</dbReference>
<evidence type="ECO:0000259" key="4">
    <source>
        <dbReference type="Pfam" id="PF23775"/>
    </source>
</evidence>
<dbReference type="OrthoDB" id="7326421at2759"/>
<dbReference type="PANTHER" id="PTHR46362">
    <property type="entry name" value="GEM-ASSOCIATED PROTEIN 5"/>
    <property type="match status" value="1"/>
</dbReference>
<dbReference type="InterPro" id="IPR015943">
    <property type="entry name" value="WD40/YVTN_repeat-like_dom_sf"/>
</dbReference>
<dbReference type="SMART" id="SM00320">
    <property type="entry name" value="WD40"/>
    <property type="match status" value="6"/>
</dbReference>
<dbReference type="eggNOG" id="KOG4155">
    <property type="taxonomic scope" value="Eukaryota"/>
</dbReference>
<dbReference type="AlphaFoldDB" id="B4MEA3"/>
<feature type="compositionally biased region" description="Basic residues" evidence="1">
    <location>
        <begin position="923"/>
        <end position="934"/>
    </location>
</feature>
<dbReference type="STRING" id="7244.B4MEA3"/>
<evidence type="ECO:0000259" key="2">
    <source>
        <dbReference type="Pfam" id="PF23770"/>
    </source>
</evidence>